<dbReference type="OrthoDB" id="3945418at2759"/>
<dbReference type="SUPFAM" id="SSF48264">
    <property type="entry name" value="Cytochrome P450"/>
    <property type="match status" value="1"/>
</dbReference>
<dbReference type="Pfam" id="PF20684">
    <property type="entry name" value="Fung_rhodopsin"/>
    <property type="match status" value="1"/>
</dbReference>
<dbReference type="PANTHER" id="PTHR24305">
    <property type="entry name" value="CYTOCHROME P450"/>
    <property type="match status" value="1"/>
</dbReference>
<evidence type="ECO:0000256" key="7">
    <source>
        <dbReference type="SAM" id="SignalP"/>
    </source>
</evidence>
<keyword evidence="4" id="KW-0349">Heme</keyword>
<dbReference type="Proteomes" id="UP000240883">
    <property type="component" value="Unassembled WGS sequence"/>
</dbReference>
<dbReference type="STRING" id="1448308.A0A2T2N3C1"/>
<keyword evidence="3 4" id="KW-0408">Iron</keyword>
<evidence type="ECO:0000256" key="5">
    <source>
        <dbReference type="SAM" id="MobiDB-lite"/>
    </source>
</evidence>
<accession>A0A2T2N3C1</accession>
<dbReference type="PRINTS" id="PR00463">
    <property type="entry name" value="EP450I"/>
</dbReference>
<evidence type="ECO:0000259" key="8">
    <source>
        <dbReference type="Pfam" id="PF20684"/>
    </source>
</evidence>
<dbReference type="Pfam" id="PF00067">
    <property type="entry name" value="p450"/>
    <property type="match status" value="1"/>
</dbReference>
<evidence type="ECO:0000256" key="2">
    <source>
        <dbReference type="ARBA" id="ARBA00022723"/>
    </source>
</evidence>
<feature type="transmembrane region" description="Helical" evidence="6">
    <location>
        <begin position="611"/>
        <end position="631"/>
    </location>
</feature>
<gene>
    <name evidence="9" type="ORF">BS50DRAFT_537242</name>
</gene>
<dbReference type="GO" id="GO:0016705">
    <property type="term" value="F:oxidoreductase activity, acting on paired donors, with incorporation or reduction of molecular oxygen"/>
    <property type="evidence" value="ECO:0007669"/>
    <property type="project" value="InterPro"/>
</dbReference>
<feature type="binding site" description="axial binding residue" evidence="4">
    <location>
        <position position="450"/>
    </location>
    <ligand>
        <name>heme</name>
        <dbReference type="ChEBI" id="CHEBI:30413"/>
    </ligand>
    <ligandPart>
        <name>Fe</name>
        <dbReference type="ChEBI" id="CHEBI:18248"/>
    </ligandPart>
</feature>
<sequence length="945" mass="104729">MGAVLSVVALWLVYQLAKALYNISPFHPLSHIPGPKLAAATYWPEFYYDVIQYGCYTKQIVEMHKKYGPIVRINPHEVHCNDVGFADEIYAVGGRKRNKPVHQINGTALGEAGFGTIDHDLHRVRRAPVAKFFSRGMIARLEPEIHKLVGKLCDKVLAESGRGPFDLTVAYSCFTADAISGYAFGESFGFLEQKGWKPNFREPTEALLKPCFVFRFFPWLKATAGFATAIVDYLPKDIALFVQTMKIDLPAKITKAKADIDSGIKYDKITIFGSLLESDLDLIDKEPQRLADEAGAVAAAGTETTSWTLTVITYHLLTKPEILEKLTRELKEAVDDARNLPNWTVLENLPYLGAVIQEGLRLSYGVSARTARIPTGENLIYRGEWNKKPVEHVIPQGFAVGMSSAITHHDETVFPDSNAFVPERWLDENNQRRKDVERGMLAFSKGSRSCLGMNLALCELNVCLTALALRVLPQMKLNDTVEADLLYDHDMFIPRPKDTRGVRMYKIYRVAKASRAHCWINYLVAVVTASTIHAAHLCSSPSCLVLTASLPTRSSPTMSSTADPNARIIQLDSLPLATVTISCAFFGLSFISVSLRTYTRLQKGIFGLDDAFMVAGLVAYVPATGLTIYGFLCGLGRLDQDLNQWQWSKAMEYYIIWILVYVVALATVKSSVSLTIQRIVGMKQGLRNTVWVLLAITWCSFGITFIGTLLYCRPVRTIWTPALALSGEGSCAPVDTFIIIAHTATVSTIVTDLALVVVPAILLWNTQMSRQKRLQAFGLLSFASVASIITMVRIPYVNKFKEGANLPFWVAHILLCSNVETGIGCIASSVPSLRHIFRSNSENSSSGPSKRSGNTSNPFADSGGSRQRRVRESFLNPTDIGYSLSTVRGRADDNWQLLQDGNSDRVDPNADQKGIYAERTYAVDIEMSSSMKKKKHRSLNVKEAQ</sequence>
<dbReference type="InterPro" id="IPR049326">
    <property type="entry name" value="Rhodopsin_dom_fungi"/>
</dbReference>
<keyword evidence="6" id="KW-0472">Membrane</keyword>
<proteinExistence type="predicted"/>
<name>A0A2T2N3C1_CORCC</name>
<dbReference type="PROSITE" id="PS00086">
    <property type="entry name" value="CYTOCHROME_P450"/>
    <property type="match status" value="1"/>
</dbReference>
<dbReference type="Gene3D" id="1.10.630.10">
    <property type="entry name" value="Cytochrome P450"/>
    <property type="match status" value="1"/>
</dbReference>
<evidence type="ECO:0000313" key="9">
    <source>
        <dbReference type="EMBL" id="PSN59518.1"/>
    </source>
</evidence>
<dbReference type="InterPro" id="IPR001128">
    <property type="entry name" value="Cyt_P450"/>
</dbReference>
<dbReference type="EMBL" id="KZ678155">
    <property type="protein sequence ID" value="PSN59518.1"/>
    <property type="molecule type" value="Genomic_DNA"/>
</dbReference>
<keyword evidence="7" id="KW-0732">Signal</keyword>
<reference evidence="9 10" key="1">
    <citation type="journal article" date="2018" name="Front. Microbiol.">
        <title>Genome-Wide Analysis of Corynespora cassiicola Leaf Fall Disease Putative Effectors.</title>
        <authorList>
            <person name="Lopez D."/>
            <person name="Ribeiro S."/>
            <person name="Label P."/>
            <person name="Fumanal B."/>
            <person name="Venisse J.S."/>
            <person name="Kohler A."/>
            <person name="de Oliveira R.R."/>
            <person name="Labutti K."/>
            <person name="Lipzen A."/>
            <person name="Lail K."/>
            <person name="Bauer D."/>
            <person name="Ohm R.A."/>
            <person name="Barry K.W."/>
            <person name="Spatafora J."/>
            <person name="Grigoriev I.V."/>
            <person name="Martin F.M."/>
            <person name="Pujade-Renaud V."/>
        </authorList>
    </citation>
    <scope>NUCLEOTIDE SEQUENCE [LARGE SCALE GENOMIC DNA]</scope>
    <source>
        <strain evidence="9 10">Philippines</strain>
    </source>
</reference>
<evidence type="ECO:0000256" key="4">
    <source>
        <dbReference type="PIRSR" id="PIRSR602401-1"/>
    </source>
</evidence>
<feature type="transmembrane region" description="Helical" evidence="6">
    <location>
        <begin position="737"/>
        <end position="764"/>
    </location>
</feature>
<keyword evidence="6" id="KW-1133">Transmembrane helix</keyword>
<feature type="chain" id="PRO_5015685426" evidence="7">
    <location>
        <begin position="20"/>
        <end position="945"/>
    </location>
</feature>
<organism evidence="9 10">
    <name type="scientific">Corynespora cassiicola Philippines</name>
    <dbReference type="NCBI Taxonomy" id="1448308"/>
    <lineage>
        <taxon>Eukaryota</taxon>
        <taxon>Fungi</taxon>
        <taxon>Dikarya</taxon>
        <taxon>Ascomycota</taxon>
        <taxon>Pezizomycotina</taxon>
        <taxon>Dothideomycetes</taxon>
        <taxon>Pleosporomycetidae</taxon>
        <taxon>Pleosporales</taxon>
        <taxon>Corynesporascaceae</taxon>
        <taxon>Corynespora</taxon>
    </lineage>
</organism>
<comment type="cofactor">
    <cofactor evidence="1 4">
        <name>heme</name>
        <dbReference type="ChEBI" id="CHEBI:30413"/>
    </cofactor>
</comment>
<evidence type="ECO:0000256" key="3">
    <source>
        <dbReference type="ARBA" id="ARBA00023004"/>
    </source>
</evidence>
<protein>
    <submittedName>
        <fullName evidence="9">Cytochrome P450</fullName>
    </submittedName>
</protein>
<feature type="transmembrane region" description="Helical" evidence="6">
    <location>
        <begin position="689"/>
        <end position="711"/>
    </location>
</feature>
<dbReference type="InterPro" id="IPR036396">
    <property type="entry name" value="Cyt_P450_sf"/>
</dbReference>
<keyword evidence="6" id="KW-0812">Transmembrane</keyword>
<evidence type="ECO:0000256" key="6">
    <source>
        <dbReference type="SAM" id="Phobius"/>
    </source>
</evidence>
<evidence type="ECO:0000256" key="1">
    <source>
        <dbReference type="ARBA" id="ARBA00001971"/>
    </source>
</evidence>
<feature type="transmembrane region" description="Helical" evidence="6">
    <location>
        <begin position="808"/>
        <end position="830"/>
    </location>
</feature>
<dbReference type="InterPro" id="IPR002401">
    <property type="entry name" value="Cyt_P450_E_grp-I"/>
</dbReference>
<dbReference type="InterPro" id="IPR017972">
    <property type="entry name" value="Cyt_P450_CS"/>
</dbReference>
<dbReference type="AlphaFoldDB" id="A0A2T2N3C1"/>
<dbReference type="GO" id="GO:0004497">
    <property type="term" value="F:monooxygenase activity"/>
    <property type="evidence" value="ECO:0007669"/>
    <property type="project" value="InterPro"/>
</dbReference>
<dbReference type="PANTHER" id="PTHR24305:SF147">
    <property type="entry name" value="P450, PUTATIVE (EUROFUNG)-RELATED"/>
    <property type="match status" value="1"/>
</dbReference>
<dbReference type="PRINTS" id="PR00385">
    <property type="entry name" value="P450"/>
</dbReference>
<feature type="transmembrane region" description="Helical" evidence="6">
    <location>
        <begin position="776"/>
        <end position="796"/>
    </location>
</feature>
<keyword evidence="10" id="KW-1185">Reference proteome</keyword>
<feature type="transmembrane region" description="Helical" evidence="6">
    <location>
        <begin position="574"/>
        <end position="599"/>
    </location>
</feature>
<dbReference type="GO" id="GO:0020037">
    <property type="term" value="F:heme binding"/>
    <property type="evidence" value="ECO:0007669"/>
    <property type="project" value="InterPro"/>
</dbReference>
<dbReference type="InterPro" id="IPR050121">
    <property type="entry name" value="Cytochrome_P450_monoxygenase"/>
</dbReference>
<keyword evidence="2 4" id="KW-0479">Metal-binding</keyword>
<feature type="domain" description="Rhodopsin" evidence="8">
    <location>
        <begin position="595"/>
        <end position="838"/>
    </location>
</feature>
<feature type="signal peptide" evidence="7">
    <location>
        <begin position="1"/>
        <end position="19"/>
    </location>
</feature>
<dbReference type="CDD" id="cd11062">
    <property type="entry name" value="CYP58-like"/>
    <property type="match status" value="1"/>
</dbReference>
<dbReference type="GO" id="GO:0005506">
    <property type="term" value="F:iron ion binding"/>
    <property type="evidence" value="ECO:0007669"/>
    <property type="project" value="InterPro"/>
</dbReference>
<evidence type="ECO:0000313" key="10">
    <source>
        <dbReference type="Proteomes" id="UP000240883"/>
    </source>
</evidence>
<feature type="compositionally biased region" description="Low complexity" evidence="5">
    <location>
        <begin position="839"/>
        <end position="856"/>
    </location>
</feature>
<feature type="transmembrane region" description="Helical" evidence="6">
    <location>
        <begin position="651"/>
        <end position="668"/>
    </location>
</feature>
<feature type="region of interest" description="Disordered" evidence="5">
    <location>
        <begin position="839"/>
        <end position="871"/>
    </location>
</feature>